<keyword evidence="12" id="KW-0418">Kinase</keyword>
<name>A0A9K3JIV0_HELAN</name>
<dbReference type="Gramene" id="mRNA:HanXRQr2_Chr03g0125981">
    <property type="protein sequence ID" value="mRNA:HanXRQr2_Chr03g0125981"/>
    <property type="gene ID" value="HanXRQr2_Chr03g0125981"/>
</dbReference>
<dbReference type="InterPro" id="IPR013320">
    <property type="entry name" value="ConA-like_dom_sf"/>
</dbReference>
<evidence type="ECO:0000256" key="9">
    <source>
        <dbReference type="ARBA" id="ARBA00023170"/>
    </source>
</evidence>
<evidence type="ECO:0000256" key="2">
    <source>
        <dbReference type="ARBA" id="ARBA00022692"/>
    </source>
</evidence>
<comment type="caution">
    <text evidence="12">The sequence shown here is derived from an EMBL/GenBank/DDBJ whole genome shotgun (WGS) entry which is preliminary data.</text>
</comment>
<evidence type="ECO:0000256" key="1">
    <source>
        <dbReference type="ARBA" id="ARBA00004479"/>
    </source>
</evidence>
<keyword evidence="8 10" id="KW-0472">Membrane</keyword>
<accession>A0A9K3JIV0</accession>
<keyword evidence="13" id="KW-1185">Reference proteome</keyword>
<evidence type="ECO:0000313" key="13">
    <source>
        <dbReference type="Proteomes" id="UP000215914"/>
    </source>
</evidence>
<keyword evidence="9" id="KW-0675">Receptor</keyword>
<keyword evidence="12" id="KW-0808">Transferase</keyword>
<keyword evidence="4" id="KW-0430">Lectin</keyword>
<dbReference type="GO" id="GO:0016020">
    <property type="term" value="C:membrane"/>
    <property type="evidence" value="ECO:0007669"/>
    <property type="project" value="UniProtKB-SubCell"/>
</dbReference>
<sequence>MREQGEIVWTIRRNSDCLDAGHSCRTTLSYHVDLREVVPEWVTVGFSAATGTHVERHVLQYSEFDSRFSTEDEKDNSKKWKLTVGLTLPLALIIIGGIITCTRFCIRRRATTQESLDLFINDDLQRGAAKRFSYNDLILATNNFFDDQKLGQGGFGSVYKGYLSRKSFTGF</sequence>
<dbReference type="EMBL" id="MNCJ02000318">
    <property type="protein sequence ID" value="KAF5815702.1"/>
    <property type="molecule type" value="Genomic_DNA"/>
</dbReference>
<dbReference type="GO" id="GO:0005524">
    <property type="term" value="F:ATP binding"/>
    <property type="evidence" value="ECO:0007669"/>
    <property type="project" value="UniProtKB-KW"/>
</dbReference>
<evidence type="ECO:0000256" key="10">
    <source>
        <dbReference type="SAM" id="Phobius"/>
    </source>
</evidence>
<dbReference type="Proteomes" id="UP000215914">
    <property type="component" value="Unassembled WGS sequence"/>
</dbReference>
<keyword evidence="5" id="KW-0547">Nucleotide-binding</keyword>
<keyword evidence="7 10" id="KW-1133">Transmembrane helix</keyword>
<feature type="domain" description="Legume lectin" evidence="11">
    <location>
        <begin position="24"/>
        <end position="80"/>
    </location>
</feature>
<keyword evidence="12" id="KW-0723">Serine/threonine-protein kinase</keyword>
<dbReference type="PANTHER" id="PTHR27007">
    <property type="match status" value="1"/>
</dbReference>
<dbReference type="InterPro" id="IPR000985">
    <property type="entry name" value="Lectin_LegA_CS"/>
</dbReference>
<reference evidence="12" key="1">
    <citation type="journal article" date="2017" name="Nature">
        <title>The sunflower genome provides insights into oil metabolism, flowering and Asterid evolution.</title>
        <authorList>
            <person name="Badouin H."/>
            <person name="Gouzy J."/>
            <person name="Grassa C.J."/>
            <person name="Murat F."/>
            <person name="Staton S.E."/>
            <person name="Cottret L."/>
            <person name="Lelandais-Briere C."/>
            <person name="Owens G.L."/>
            <person name="Carrere S."/>
            <person name="Mayjonade B."/>
            <person name="Legrand L."/>
            <person name="Gill N."/>
            <person name="Kane N.C."/>
            <person name="Bowers J.E."/>
            <person name="Hubner S."/>
            <person name="Bellec A."/>
            <person name="Berard A."/>
            <person name="Berges H."/>
            <person name="Blanchet N."/>
            <person name="Boniface M.C."/>
            <person name="Brunel D."/>
            <person name="Catrice O."/>
            <person name="Chaidir N."/>
            <person name="Claudel C."/>
            <person name="Donnadieu C."/>
            <person name="Faraut T."/>
            <person name="Fievet G."/>
            <person name="Helmstetter N."/>
            <person name="King M."/>
            <person name="Knapp S.J."/>
            <person name="Lai Z."/>
            <person name="Le Paslier M.C."/>
            <person name="Lippi Y."/>
            <person name="Lorenzon L."/>
            <person name="Mandel J.R."/>
            <person name="Marage G."/>
            <person name="Marchand G."/>
            <person name="Marquand E."/>
            <person name="Bret-Mestries E."/>
            <person name="Morien E."/>
            <person name="Nambeesan S."/>
            <person name="Nguyen T."/>
            <person name="Pegot-Espagnet P."/>
            <person name="Pouilly N."/>
            <person name="Raftis F."/>
            <person name="Sallet E."/>
            <person name="Schiex T."/>
            <person name="Thomas J."/>
            <person name="Vandecasteele C."/>
            <person name="Vares D."/>
            <person name="Vear F."/>
            <person name="Vautrin S."/>
            <person name="Crespi M."/>
            <person name="Mangin B."/>
            <person name="Burke J.M."/>
            <person name="Salse J."/>
            <person name="Munos S."/>
            <person name="Vincourt P."/>
            <person name="Rieseberg L.H."/>
            <person name="Langlade N.B."/>
        </authorList>
    </citation>
    <scope>NUCLEOTIDE SEQUENCE</scope>
    <source>
        <tissue evidence="12">Leaves</tissue>
    </source>
</reference>
<keyword evidence="3" id="KW-0732">Signal</keyword>
<evidence type="ECO:0000256" key="5">
    <source>
        <dbReference type="ARBA" id="ARBA00022741"/>
    </source>
</evidence>
<dbReference type="SUPFAM" id="SSF49899">
    <property type="entry name" value="Concanavalin A-like lectins/glucanases"/>
    <property type="match status" value="1"/>
</dbReference>
<proteinExistence type="predicted"/>
<evidence type="ECO:0000256" key="3">
    <source>
        <dbReference type="ARBA" id="ARBA00022729"/>
    </source>
</evidence>
<evidence type="ECO:0000313" key="12">
    <source>
        <dbReference type="EMBL" id="KAF5815702.1"/>
    </source>
</evidence>
<dbReference type="GO" id="GO:0004674">
    <property type="term" value="F:protein serine/threonine kinase activity"/>
    <property type="evidence" value="ECO:0007669"/>
    <property type="project" value="UniProtKB-KW"/>
</dbReference>
<dbReference type="Gene3D" id="2.60.120.200">
    <property type="match status" value="1"/>
</dbReference>
<dbReference type="Pfam" id="PF00139">
    <property type="entry name" value="Lectin_legB"/>
    <property type="match status" value="1"/>
</dbReference>
<feature type="transmembrane region" description="Helical" evidence="10">
    <location>
        <begin position="86"/>
        <end position="106"/>
    </location>
</feature>
<evidence type="ECO:0000259" key="11">
    <source>
        <dbReference type="Pfam" id="PF00139"/>
    </source>
</evidence>
<organism evidence="12 13">
    <name type="scientific">Helianthus annuus</name>
    <name type="common">Common sunflower</name>
    <dbReference type="NCBI Taxonomy" id="4232"/>
    <lineage>
        <taxon>Eukaryota</taxon>
        <taxon>Viridiplantae</taxon>
        <taxon>Streptophyta</taxon>
        <taxon>Embryophyta</taxon>
        <taxon>Tracheophyta</taxon>
        <taxon>Spermatophyta</taxon>
        <taxon>Magnoliopsida</taxon>
        <taxon>eudicotyledons</taxon>
        <taxon>Gunneridae</taxon>
        <taxon>Pentapetalae</taxon>
        <taxon>asterids</taxon>
        <taxon>campanulids</taxon>
        <taxon>Asterales</taxon>
        <taxon>Asteraceae</taxon>
        <taxon>Asteroideae</taxon>
        <taxon>Heliantheae alliance</taxon>
        <taxon>Heliantheae</taxon>
        <taxon>Helianthus</taxon>
    </lineage>
</organism>
<gene>
    <name evidence="12" type="ORF">HanXRQr2_Chr03g0125981</name>
</gene>
<dbReference type="GO" id="GO:0030246">
    <property type="term" value="F:carbohydrate binding"/>
    <property type="evidence" value="ECO:0007669"/>
    <property type="project" value="UniProtKB-KW"/>
</dbReference>
<dbReference type="Gene3D" id="3.30.200.20">
    <property type="entry name" value="Phosphorylase Kinase, domain 1"/>
    <property type="match status" value="1"/>
</dbReference>
<keyword evidence="2 10" id="KW-0812">Transmembrane</keyword>
<evidence type="ECO:0000256" key="4">
    <source>
        <dbReference type="ARBA" id="ARBA00022734"/>
    </source>
</evidence>
<dbReference type="PROSITE" id="PS00308">
    <property type="entry name" value="LECTIN_LEGUME_ALPHA"/>
    <property type="match status" value="1"/>
</dbReference>
<dbReference type="EC" id="2.7.11.1" evidence="12"/>
<reference evidence="12" key="2">
    <citation type="submission" date="2020-06" db="EMBL/GenBank/DDBJ databases">
        <title>Helianthus annuus Genome sequencing and assembly Release 2.</title>
        <authorList>
            <person name="Gouzy J."/>
            <person name="Langlade N."/>
            <person name="Munos S."/>
        </authorList>
    </citation>
    <scope>NUCLEOTIDE SEQUENCE</scope>
    <source>
        <tissue evidence="12">Leaves</tissue>
    </source>
</reference>
<evidence type="ECO:0000256" key="7">
    <source>
        <dbReference type="ARBA" id="ARBA00022989"/>
    </source>
</evidence>
<comment type="subcellular location">
    <subcellularLocation>
        <location evidence="1">Membrane</location>
        <topology evidence="1">Single-pass type I membrane protein</topology>
    </subcellularLocation>
</comment>
<dbReference type="AlphaFoldDB" id="A0A9K3JIV0"/>
<evidence type="ECO:0000256" key="8">
    <source>
        <dbReference type="ARBA" id="ARBA00023136"/>
    </source>
</evidence>
<dbReference type="InterPro" id="IPR001220">
    <property type="entry name" value="Legume_lectin_dom"/>
</dbReference>
<evidence type="ECO:0000256" key="6">
    <source>
        <dbReference type="ARBA" id="ARBA00022840"/>
    </source>
</evidence>
<protein>
    <submittedName>
        <fullName evidence="12">Non-specific serine/threonine protein kinase</fullName>
        <ecNumber evidence="12">2.7.11.1</ecNumber>
    </submittedName>
</protein>
<dbReference type="InterPro" id="IPR050528">
    <property type="entry name" value="L-type_Lectin-RKs"/>
</dbReference>
<keyword evidence="6" id="KW-0067">ATP-binding</keyword>